<dbReference type="RefSeq" id="XP_014155860.1">
    <property type="nucleotide sequence ID" value="XM_014300385.1"/>
</dbReference>
<gene>
    <name evidence="1" type="ORF">SARC_05749</name>
</gene>
<dbReference type="EMBL" id="KQ241976">
    <property type="protein sequence ID" value="KNC81958.1"/>
    <property type="molecule type" value="Genomic_DNA"/>
</dbReference>
<accession>A0A0L0G178</accession>
<reference evidence="1 2" key="1">
    <citation type="submission" date="2011-02" db="EMBL/GenBank/DDBJ databases">
        <title>The Genome Sequence of Sphaeroforma arctica JP610.</title>
        <authorList>
            <consortium name="The Broad Institute Genome Sequencing Platform"/>
            <person name="Russ C."/>
            <person name="Cuomo C."/>
            <person name="Young S.K."/>
            <person name="Zeng Q."/>
            <person name="Gargeya S."/>
            <person name="Alvarado L."/>
            <person name="Berlin A."/>
            <person name="Chapman S.B."/>
            <person name="Chen Z."/>
            <person name="Freedman E."/>
            <person name="Gellesch M."/>
            <person name="Goldberg J."/>
            <person name="Griggs A."/>
            <person name="Gujja S."/>
            <person name="Heilman E."/>
            <person name="Heiman D."/>
            <person name="Howarth C."/>
            <person name="Mehta T."/>
            <person name="Neiman D."/>
            <person name="Pearson M."/>
            <person name="Roberts A."/>
            <person name="Saif S."/>
            <person name="Shea T."/>
            <person name="Shenoy N."/>
            <person name="Sisk P."/>
            <person name="Stolte C."/>
            <person name="Sykes S."/>
            <person name="White J."/>
            <person name="Yandava C."/>
            <person name="Burger G."/>
            <person name="Gray M.W."/>
            <person name="Holland P.W.H."/>
            <person name="King N."/>
            <person name="Lang F.B.F."/>
            <person name="Roger A.J."/>
            <person name="Ruiz-Trillo I."/>
            <person name="Haas B."/>
            <person name="Nusbaum C."/>
            <person name="Birren B."/>
        </authorList>
    </citation>
    <scope>NUCLEOTIDE SEQUENCE [LARGE SCALE GENOMIC DNA]</scope>
    <source>
        <strain evidence="1 2">JP610</strain>
    </source>
</reference>
<dbReference type="AlphaFoldDB" id="A0A0L0G178"/>
<dbReference type="Proteomes" id="UP000054560">
    <property type="component" value="Unassembled WGS sequence"/>
</dbReference>
<keyword evidence="2" id="KW-1185">Reference proteome</keyword>
<evidence type="ECO:0000313" key="1">
    <source>
        <dbReference type="EMBL" id="KNC81958.1"/>
    </source>
</evidence>
<name>A0A0L0G178_9EUKA</name>
<evidence type="ECO:0000313" key="2">
    <source>
        <dbReference type="Proteomes" id="UP000054560"/>
    </source>
</evidence>
<proteinExistence type="predicted"/>
<dbReference type="GeneID" id="25906253"/>
<protein>
    <submittedName>
        <fullName evidence="1">Uncharacterized protein</fullName>
    </submittedName>
</protein>
<sequence>MVIEKSMTLARRQYSLTGEVARNVAAQTSKNSDATSAAMKKAAEATRVLFKLIGSAEGLQKE</sequence>
<organism evidence="1 2">
    <name type="scientific">Sphaeroforma arctica JP610</name>
    <dbReference type="NCBI Taxonomy" id="667725"/>
    <lineage>
        <taxon>Eukaryota</taxon>
        <taxon>Ichthyosporea</taxon>
        <taxon>Ichthyophonida</taxon>
        <taxon>Sphaeroforma</taxon>
    </lineage>
</organism>